<keyword evidence="2" id="KW-0255">Endonuclease</keyword>
<keyword evidence="2" id="KW-0540">Nuclease</keyword>
<dbReference type="GO" id="GO:0003723">
    <property type="term" value="F:RNA binding"/>
    <property type="evidence" value="ECO:0007669"/>
    <property type="project" value="UniProtKB-UniRule"/>
</dbReference>
<evidence type="ECO:0000313" key="3">
    <source>
        <dbReference type="EMBL" id="KAB7462388.1"/>
    </source>
</evidence>
<keyword evidence="2" id="KW-0694">RNA-binding</keyword>
<comment type="function">
    <text evidence="2">CRISPR (clustered regularly interspaced short palindromic repeat) is an adaptive immune system that provides protection against mobile genetic elements (viruses, transposable elements and conjugative plasmids). CRISPR clusters contain spacers, sequences complementary to antecedent mobile elements, and target invading nucleic acids. CRISPR clusters are transcribed and processed into CRISPR RNA (crRNA).</text>
</comment>
<dbReference type="CDD" id="cd09752">
    <property type="entry name" value="Cas5_I-C"/>
    <property type="match status" value="1"/>
</dbReference>
<proteinExistence type="inferred from homology"/>
<dbReference type="EC" id="3.1.-.-" evidence="2"/>
<dbReference type="GO" id="GO:0043571">
    <property type="term" value="P:maintenance of CRISPR repeat elements"/>
    <property type="evidence" value="ECO:0007669"/>
    <property type="project" value="UniProtKB-UniRule"/>
</dbReference>
<dbReference type="EMBL" id="CACRSP010000004">
    <property type="protein sequence ID" value="VYT03575.1"/>
    <property type="molecule type" value="Genomic_DNA"/>
</dbReference>
<dbReference type="GO" id="GO:0016787">
    <property type="term" value="F:hydrolase activity"/>
    <property type="evidence" value="ECO:0007669"/>
    <property type="project" value="UniProtKB-KW"/>
</dbReference>
<reference evidence="3 5" key="1">
    <citation type="journal article" date="2019" name="Nat. Med.">
        <title>A library of human gut bacterial isolates paired with longitudinal multiomics data enables mechanistic microbiome research.</title>
        <authorList>
            <person name="Poyet M."/>
            <person name="Groussin M."/>
            <person name="Gibbons S.M."/>
            <person name="Avila-Pacheco J."/>
            <person name="Jiang X."/>
            <person name="Kearney S.M."/>
            <person name="Perrotta A.R."/>
            <person name="Berdy B."/>
            <person name="Zhao S."/>
            <person name="Lieberman T.D."/>
            <person name="Swanson P.K."/>
            <person name="Smith M."/>
            <person name="Roesemann S."/>
            <person name="Alexander J.E."/>
            <person name="Rich S.A."/>
            <person name="Livny J."/>
            <person name="Vlamakis H."/>
            <person name="Clish C."/>
            <person name="Bullock K."/>
            <person name="Deik A."/>
            <person name="Scott J."/>
            <person name="Pierce K.A."/>
            <person name="Xavier R.J."/>
            <person name="Alm E.J."/>
        </authorList>
    </citation>
    <scope>NUCLEOTIDE SEQUENCE [LARGE SCALE GENOMIC DNA]</scope>
    <source>
        <strain evidence="3 5">BIOML-A2</strain>
    </source>
</reference>
<protein>
    <recommendedName>
        <fullName evidence="2">pre-crRNA processing endonuclease</fullName>
        <ecNumber evidence="2">3.1.-.-</ecNumber>
    </recommendedName>
</protein>
<dbReference type="PIRSF" id="PIRSF029950">
    <property type="entry name" value="Cas_CT1134"/>
    <property type="match status" value="1"/>
</dbReference>
<sequence length="236" mass="27540">MKKYKNSIEYEVSGSYALFSEAVTRIGGEKYSYQVPTYQALKGMTESIYWKPTITWVIDAVRVMNKIQTEGKGIRPIKMSGGNDLSYYTYLKDVRYQVLAHFEWNEQRPDLTDDRDENKHYQIAQRSVNQGGRRDVFLGTRECQGYVEPCAFGENIGFYDDYGQWNLGYMFHGFTYPDENPKHDLVARFWAPTMRNGVIEFDRPDSANLDCRIIRENQTVKSFKSGENFRILEGDE</sequence>
<evidence type="ECO:0000313" key="5">
    <source>
        <dbReference type="Proteomes" id="UP000429211"/>
    </source>
</evidence>
<dbReference type="EMBL" id="WDPD01000001">
    <property type="protein sequence ID" value="KAB7462388.1"/>
    <property type="molecule type" value="Genomic_DNA"/>
</dbReference>
<dbReference type="NCBIfam" id="TIGR01876">
    <property type="entry name" value="cas_Cas5d"/>
    <property type="match status" value="1"/>
</dbReference>
<dbReference type="GO" id="GO:0004519">
    <property type="term" value="F:endonuclease activity"/>
    <property type="evidence" value="ECO:0007669"/>
    <property type="project" value="UniProtKB-UniRule"/>
</dbReference>
<dbReference type="RefSeq" id="WP_034522356.1">
    <property type="nucleotide sequence ID" value="NZ_CACRSP010000004.1"/>
</dbReference>
<evidence type="ECO:0000313" key="4">
    <source>
        <dbReference type="EMBL" id="VYT03575.1"/>
    </source>
</evidence>
<name>A0A6N2TDC6_9BIFI</name>
<dbReference type="InterPro" id="IPR021124">
    <property type="entry name" value="CRISPR-assoc_prot_Cas5"/>
</dbReference>
<reference evidence="4" key="2">
    <citation type="submission" date="2019-11" db="EMBL/GenBank/DDBJ databases">
        <authorList>
            <person name="Feng L."/>
        </authorList>
    </citation>
    <scope>NUCLEOTIDE SEQUENCE</scope>
    <source>
        <strain evidence="4">BdentiumLFYP24</strain>
    </source>
</reference>
<dbReference type="AlphaFoldDB" id="A0A6N2TDC6"/>
<keyword evidence="1 2" id="KW-0051">Antiviral defense</keyword>
<keyword evidence="2" id="KW-0378">Hydrolase</keyword>
<dbReference type="Proteomes" id="UP000429211">
    <property type="component" value="Unassembled WGS sequence"/>
</dbReference>
<evidence type="ECO:0000256" key="1">
    <source>
        <dbReference type="ARBA" id="ARBA00023118"/>
    </source>
</evidence>
<gene>
    <name evidence="4" type="primary">cas5</name>
    <name evidence="3" type="synonym">cas5c</name>
    <name evidence="4" type="ORF">BDLFYP24_01944</name>
    <name evidence="3" type="ORF">GBB04_00995</name>
</gene>
<dbReference type="NCBIfam" id="TIGR02593">
    <property type="entry name" value="CRISPR_cas5"/>
    <property type="match status" value="1"/>
</dbReference>
<organism evidence="4">
    <name type="scientific">Bifidobacterium dentium</name>
    <dbReference type="NCBI Taxonomy" id="1689"/>
    <lineage>
        <taxon>Bacteria</taxon>
        <taxon>Bacillati</taxon>
        <taxon>Actinomycetota</taxon>
        <taxon>Actinomycetes</taxon>
        <taxon>Bifidobacteriales</taxon>
        <taxon>Bifidobacteriaceae</taxon>
        <taxon>Bifidobacterium</taxon>
    </lineage>
</organism>
<dbReference type="Pfam" id="PF09704">
    <property type="entry name" value="Cas_Cas5d"/>
    <property type="match status" value="1"/>
</dbReference>
<comment type="similarity">
    <text evidence="2">Belongs to the CRISPR-associated protein Cas5 family. Subtype I-C/Dvulg subfamily.</text>
</comment>
<dbReference type="GO" id="GO:0051607">
    <property type="term" value="P:defense response to virus"/>
    <property type="evidence" value="ECO:0007669"/>
    <property type="project" value="UniProtKB-UniRule"/>
</dbReference>
<dbReference type="InterPro" id="IPR013422">
    <property type="entry name" value="CRISPR-assoc_prot_Cas5_N"/>
</dbReference>
<evidence type="ECO:0000256" key="2">
    <source>
        <dbReference type="PIRNR" id="PIRNR029950"/>
    </source>
</evidence>
<dbReference type="Gene3D" id="3.30.70.2660">
    <property type="match status" value="1"/>
</dbReference>
<dbReference type="InterPro" id="IPR010155">
    <property type="entry name" value="CRISPR-assoc_prot_Cas5d"/>
</dbReference>
<accession>A0A6N2TDC6</accession>